<dbReference type="Pfam" id="PF08631">
    <property type="entry name" value="SPO22"/>
    <property type="match status" value="1"/>
</dbReference>
<dbReference type="GO" id="GO:0051321">
    <property type="term" value="P:meiotic cell cycle"/>
    <property type="evidence" value="ECO:0007669"/>
    <property type="project" value="UniProtKB-KW"/>
</dbReference>
<keyword evidence="1" id="KW-0469">Meiosis</keyword>
<protein>
    <recommendedName>
        <fullName evidence="4">Protein ZIP4 homolog</fullName>
    </recommendedName>
</protein>
<dbReference type="GO" id="GO:0090173">
    <property type="term" value="P:regulation of synaptonemal complex assembly"/>
    <property type="evidence" value="ECO:0007669"/>
    <property type="project" value="EnsemblFungi"/>
</dbReference>
<reference evidence="2 3" key="1">
    <citation type="journal article" date="2011" name="Proc. Natl. Acad. Sci. U.S.A.">
        <title>Evolutionary erosion of yeast sex chromosomes by mating-type switching accidents.</title>
        <authorList>
            <person name="Gordon J.L."/>
            <person name="Armisen D."/>
            <person name="Proux-Wera E."/>
            <person name="Oheigeartaigh S.S."/>
            <person name="Byrne K.P."/>
            <person name="Wolfe K.H."/>
        </authorList>
    </citation>
    <scope>NUCLEOTIDE SEQUENCE [LARGE SCALE GENOMIC DNA]</scope>
    <source>
        <strain evidence="3">ATCC 10597 / BCRC 20456 / CBS 421 / NBRC 0211 / NRRL Y-12639</strain>
    </source>
</reference>
<accession>G0W3K7</accession>
<dbReference type="GO" id="GO:0033235">
    <property type="term" value="P:positive regulation of protein sumoylation"/>
    <property type="evidence" value="ECO:0007669"/>
    <property type="project" value="EnsemblFungi"/>
</dbReference>
<dbReference type="PANTHER" id="PTHR40375:SF2">
    <property type="entry name" value="SPORULATION-SPECIFIC PROTEIN 22"/>
    <property type="match status" value="1"/>
</dbReference>
<keyword evidence="3" id="KW-1185">Reference proteome</keyword>
<dbReference type="InterPro" id="IPR039057">
    <property type="entry name" value="Spo22/ZIP4"/>
</dbReference>
<dbReference type="eggNOG" id="KOG4814">
    <property type="taxonomic scope" value="Eukaryota"/>
</dbReference>
<dbReference type="KEGG" id="ndi:NDAI_0A02370"/>
<sequence length="1005" mass="116466">MNEVNSTFKTTINEFCDAANWLTSQLYNSKNSTEKELSPLTNKIDVLCPIAERYERTFRTSEVLLDEELILKLENSASSLWNSSTIAIRTENNDEKKLLFCHCKFFATILFSVHDALIPLSTKNSDNRSSNNLQSLLNGYKTKVRTFKCLINTLKCIMDHQWIQLIEKIQDQGDKYLRVLTAESDNPSIKGDLEVAKDLEKLKFEFFLLNFQLALKDGNLETAKIYESKFNNQEVIEHLDAETVMELSRIIYNATISLNDHMNVNKNKEESSNDCKNEIIYFLKLAHSYLEMPLPALKLQTDYNNLKFSILLFLANILIEVNEENLNYVSESEKYLEMLQNEFPRKIESFLLAIQLQKKKPGPSNSEQIEEIIMRMIMSVSIITNFDAVVGSIKDFCSRSSRLGILCLDYIVMNKIDVKTEQNWLEKLILLRFFLTTQSNTLNSQEIIESLEPFCNALERILVNNLSKPTLSSIITLLWNSGKKQEKQENYELAIKFYRLSLRNFLSHGYSDKGKIQRALQGAYINIEDFAIVEQIYEEMEIAEKEFPLTQLLILKVYLKRDNIESAFQCLKKIQISDHENSMDALILGVSECKRSTDLAIRAISLIFEKLNNKEFTEKQYSTWSVPTLSLLRYTLQMILKLSEENGVAKFQTYLDTMYGLIWRAYEYLQKIRLKNQLRLNFDTSSTDSVSIDEVEWFSSIAYNVTSKCLNEDNINYDLIPFARLSCDLIDLVPLHEFTFPKMFHYRYWQFRCKILTLVVMKNKIKGSNIKELKEVELKVTELTQDIVKEKSNPNYKDASTKEDEKKITECLLDSLQLSYEIALCTRDRQKILEIVNKAQSINNSEIDTALFNITLDRKDLPKGMFLEVIYVILKRNIGNTIVDDLTLCSWLNIYLETCLNNEHIIAIDLVENIFVVIKTNVRMTNGNDEQIMQVLEGVATLCWNQGVNMMIKEDKKNGVAWCRTSIKWASLINRGLQEKFQDLWLSLTTATDLSPDLIAEEPNN</sequence>
<dbReference type="InterPro" id="IPR013940">
    <property type="entry name" value="Spo22/ZIP4/TEX11"/>
</dbReference>
<dbReference type="OrthoDB" id="65716at2759"/>
<dbReference type="GeneID" id="11493944"/>
<dbReference type="AlphaFoldDB" id="G0W3K7"/>
<dbReference type="STRING" id="1071378.G0W3K7"/>
<evidence type="ECO:0000313" key="2">
    <source>
        <dbReference type="EMBL" id="CCD22395.1"/>
    </source>
</evidence>
<dbReference type="OMA" id="ILMRMIM"/>
<dbReference type="SUPFAM" id="SSF81901">
    <property type="entry name" value="HCP-like"/>
    <property type="match status" value="1"/>
</dbReference>
<dbReference type="EMBL" id="HE580267">
    <property type="protein sequence ID" value="CCD22395.1"/>
    <property type="molecule type" value="Genomic_DNA"/>
</dbReference>
<dbReference type="Proteomes" id="UP000000689">
    <property type="component" value="Chromosome 1"/>
</dbReference>
<evidence type="ECO:0000313" key="3">
    <source>
        <dbReference type="Proteomes" id="UP000000689"/>
    </source>
</evidence>
<name>G0W3K7_NAUDC</name>
<dbReference type="PANTHER" id="PTHR40375">
    <property type="entry name" value="SPORULATION-SPECIFIC PROTEIN 22"/>
    <property type="match status" value="1"/>
</dbReference>
<proteinExistence type="predicted"/>
<evidence type="ECO:0000256" key="1">
    <source>
        <dbReference type="ARBA" id="ARBA00023254"/>
    </source>
</evidence>
<gene>
    <name evidence="2" type="primary">NDAI0A02370</name>
    <name evidence="2" type="ordered locus">NDAI_0A02370</name>
</gene>
<organism evidence="2 3">
    <name type="scientific">Naumovozyma dairenensis (strain ATCC 10597 / BCRC 20456 / CBS 421 / NBRC 0211 / NRRL Y-12639)</name>
    <name type="common">Saccharomyces dairenensis</name>
    <dbReference type="NCBI Taxonomy" id="1071378"/>
    <lineage>
        <taxon>Eukaryota</taxon>
        <taxon>Fungi</taxon>
        <taxon>Dikarya</taxon>
        <taxon>Ascomycota</taxon>
        <taxon>Saccharomycotina</taxon>
        <taxon>Saccharomycetes</taxon>
        <taxon>Saccharomycetales</taxon>
        <taxon>Saccharomycetaceae</taxon>
        <taxon>Naumovozyma</taxon>
    </lineage>
</organism>
<evidence type="ECO:0008006" key="4">
    <source>
        <dbReference type="Google" id="ProtNLM"/>
    </source>
</evidence>
<dbReference type="RefSeq" id="XP_003667638.1">
    <property type="nucleotide sequence ID" value="XM_003667590.1"/>
</dbReference>
<dbReference type="HOGENOM" id="CLU_308367_0_0_1"/>